<dbReference type="InterPro" id="IPR001751">
    <property type="entry name" value="S100/CaBP7/8-like_CS"/>
</dbReference>
<dbReference type="Proteomes" id="UP000472272">
    <property type="component" value="Chromosome 16"/>
</dbReference>
<evidence type="ECO:0000256" key="3">
    <source>
        <dbReference type="ARBA" id="ARBA00022737"/>
    </source>
</evidence>
<dbReference type="PROSITE" id="PS00303">
    <property type="entry name" value="S100_CABP"/>
    <property type="match status" value="1"/>
</dbReference>
<keyword evidence="2 5" id="KW-0479">Metal-binding</keyword>
<dbReference type="InterPro" id="IPR034325">
    <property type="entry name" value="S-100_dom"/>
</dbReference>
<dbReference type="GO" id="GO:0048306">
    <property type="term" value="F:calcium-dependent protein binding"/>
    <property type="evidence" value="ECO:0007669"/>
    <property type="project" value="TreeGrafter"/>
</dbReference>
<name>A0A670JEX9_PODMU</name>
<dbReference type="PANTHER" id="PTHR11639">
    <property type="entry name" value="S100 CALCIUM-BINDING PROTEIN"/>
    <property type="match status" value="1"/>
</dbReference>
<dbReference type="OMA" id="CVYCHEY"/>
<dbReference type="SMART" id="SM01394">
    <property type="entry name" value="S_100"/>
    <property type="match status" value="1"/>
</dbReference>
<evidence type="ECO:0000313" key="8">
    <source>
        <dbReference type="Proteomes" id="UP000472272"/>
    </source>
</evidence>
<dbReference type="AlphaFoldDB" id="A0A670JEX9"/>
<feature type="domain" description="EF-hand" evidence="6">
    <location>
        <begin position="52"/>
        <end position="87"/>
    </location>
</feature>
<dbReference type="InterPro" id="IPR018247">
    <property type="entry name" value="EF_Hand_1_Ca_BS"/>
</dbReference>
<reference evidence="7 8" key="1">
    <citation type="journal article" date="2019" name="Proc. Natl. Acad. Sci. U.S.A.">
        <title>Regulatory changes in pterin and carotenoid genes underlie balanced color polymorphisms in the wall lizard.</title>
        <authorList>
            <person name="Andrade P."/>
            <person name="Pinho C."/>
            <person name="Perez I de Lanuza G."/>
            <person name="Afonso S."/>
            <person name="Brejcha J."/>
            <person name="Rubin C.J."/>
            <person name="Wallerman O."/>
            <person name="Pereira P."/>
            <person name="Sabatino S.J."/>
            <person name="Bellati A."/>
            <person name="Pellitteri-Rosa D."/>
            <person name="Bosakova Z."/>
            <person name="Bunikis I."/>
            <person name="Carretero M.A."/>
            <person name="Feiner N."/>
            <person name="Marsik P."/>
            <person name="Pauperio F."/>
            <person name="Salvi D."/>
            <person name="Soler L."/>
            <person name="While G.M."/>
            <person name="Uller T."/>
            <person name="Font E."/>
            <person name="Andersson L."/>
            <person name="Carneiro M."/>
        </authorList>
    </citation>
    <scope>NUCLEOTIDE SEQUENCE</scope>
</reference>
<dbReference type="InterPro" id="IPR002048">
    <property type="entry name" value="EF_hand_dom"/>
</dbReference>
<dbReference type="InterPro" id="IPR013787">
    <property type="entry name" value="S100_Ca-bd_sub"/>
</dbReference>
<dbReference type="GeneTree" id="ENSGT00940000161959"/>
<evidence type="ECO:0000256" key="2">
    <source>
        <dbReference type="ARBA" id="ARBA00022723"/>
    </source>
</evidence>
<dbReference type="PROSITE" id="PS50222">
    <property type="entry name" value="EF_HAND_2"/>
    <property type="match status" value="1"/>
</dbReference>
<dbReference type="GO" id="GO:0005829">
    <property type="term" value="C:cytosol"/>
    <property type="evidence" value="ECO:0007669"/>
    <property type="project" value="Ensembl"/>
</dbReference>
<evidence type="ECO:0000313" key="7">
    <source>
        <dbReference type="Ensembl" id="ENSPMRP00000022660.1"/>
    </source>
</evidence>
<dbReference type="Ensembl" id="ENSPMRT00000024081.1">
    <property type="protein sequence ID" value="ENSPMRP00000022660.1"/>
    <property type="gene ID" value="ENSPMRG00000014718.1"/>
</dbReference>
<reference evidence="7" key="3">
    <citation type="submission" date="2025-09" db="UniProtKB">
        <authorList>
            <consortium name="Ensembl"/>
        </authorList>
    </citation>
    <scope>IDENTIFICATION</scope>
</reference>
<keyword evidence="8" id="KW-1185">Reference proteome</keyword>
<keyword evidence="4 5" id="KW-0106">Calcium</keyword>
<dbReference type="GO" id="GO:0046914">
    <property type="term" value="F:transition metal ion binding"/>
    <property type="evidence" value="ECO:0007669"/>
    <property type="project" value="InterPro"/>
</dbReference>
<protein>
    <recommendedName>
        <fullName evidence="5">Protein S100</fullName>
    </recommendedName>
    <alternativeName>
        <fullName evidence="5">S100 calcium-binding protein</fullName>
    </alternativeName>
</protein>
<dbReference type="Pfam" id="PF01023">
    <property type="entry name" value="S_100"/>
    <property type="match status" value="1"/>
</dbReference>
<dbReference type="SUPFAM" id="SSF47473">
    <property type="entry name" value="EF-hand"/>
    <property type="match status" value="1"/>
</dbReference>
<evidence type="ECO:0000256" key="4">
    <source>
        <dbReference type="ARBA" id="ARBA00022837"/>
    </source>
</evidence>
<dbReference type="GO" id="GO:0005886">
    <property type="term" value="C:plasma membrane"/>
    <property type="evidence" value="ECO:0007669"/>
    <property type="project" value="Ensembl"/>
</dbReference>
<dbReference type="GO" id="GO:0005509">
    <property type="term" value="F:calcium ion binding"/>
    <property type="evidence" value="ECO:0007669"/>
    <property type="project" value="InterPro"/>
</dbReference>
<sequence length="103" mass="12010">MEQYQTLEQALGGLVCTFQRYCRKEGDRRTLSKGELKELLENELPSLKTLQIKDGAFEELMALLDTNKDNQVDFEEYIRFIAAACTFFHDFFRDSPPVQPRVL</sequence>
<comment type="similarity">
    <text evidence="1 5">Belongs to the S-100 family.</text>
</comment>
<dbReference type="Gene3D" id="1.10.238.10">
    <property type="entry name" value="EF-hand"/>
    <property type="match status" value="1"/>
</dbReference>
<keyword evidence="3" id="KW-0677">Repeat</keyword>
<accession>A0A670JEX9</accession>
<dbReference type="InterPro" id="IPR011992">
    <property type="entry name" value="EF-hand-dom_pair"/>
</dbReference>
<dbReference type="PROSITE" id="PS00018">
    <property type="entry name" value="EF_HAND_1"/>
    <property type="match status" value="1"/>
</dbReference>
<dbReference type="CDD" id="cd00213">
    <property type="entry name" value="S-100"/>
    <property type="match status" value="1"/>
</dbReference>
<evidence type="ECO:0000259" key="6">
    <source>
        <dbReference type="PROSITE" id="PS50222"/>
    </source>
</evidence>
<dbReference type="OrthoDB" id="26525at2759"/>
<reference evidence="7" key="2">
    <citation type="submission" date="2025-08" db="UniProtKB">
        <authorList>
            <consortium name="Ensembl"/>
        </authorList>
    </citation>
    <scope>IDENTIFICATION</scope>
</reference>
<dbReference type="GO" id="GO:0005794">
    <property type="term" value="C:Golgi apparatus"/>
    <property type="evidence" value="ECO:0007669"/>
    <property type="project" value="Ensembl"/>
</dbReference>
<evidence type="ECO:0000256" key="5">
    <source>
        <dbReference type="RuleBase" id="RU361184"/>
    </source>
</evidence>
<dbReference type="PANTHER" id="PTHR11639:SF12">
    <property type="entry name" value="PROTEIN S100-A3"/>
    <property type="match status" value="1"/>
</dbReference>
<evidence type="ECO:0000256" key="1">
    <source>
        <dbReference type="ARBA" id="ARBA00007323"/>
    </source>
</evidence>
<gene>
    <name evidence="7" type="primary">S100A3</name>
</gene>
<organism evidence="7 8">
    <name type="scientific">Podarcis muralis</name>
    <name type="common">Wall lizard</name>
    <name type="synonym">Lacerta muralis</name>
    <dbReference type="NCBI Taxonomy" id="64176"/>
    <lineage>
        <taxon>Eukaryota</taxon>
        <taxon>Metazoa</taxon>
        <taxon>Chordata</taxon>
        <taxon>Craniata</taxon>
        <taxon>Vertebrata</taxon>
        <taxon>Euteleostomi</taxon>
        <taxon>Lepidosauria</taxon>
        <taxon>Squamata</taxon>
        <taxon>Bifurcata</taxon>
        <taxon>Unidentata</taxon>
        <taxon>Episquamata</taxon>
        <taxon>Laterata</taxon>
        <taxon>Lacertibaenia</taxon>
        <taxon>Lacertidae</taxon>
        <taxon>Podarcis</taxon>
    </lineage>
</organism>
<proteinExistence type="inferred from homology"/>
<dbReference type="SMART" id="SM00054">
    <property type="entry name" value="EFh"/>
    <property type="match status" value="1"/>
</dbReference>